<dbReference type="SUPFAM" id="SSF48498">
    <property type="entry name" value="Tetracyclin repressor-like, C-terminal domain"/>
    <property type="match status" value="1"/>
</dbReference>
<dbReference type="GO" id="GO:0003700">
    <property type="term" value="F:DNA-binding transcription factor activity"/>
    <property type="evidence" value="ECO:0007669"/>
    <property type="project" value="TreeGrafter"/>
</dbReference>
<dbReference type="Proteomes" id="UP000294257">
    <property type="component" value="Unassembled WGS sequence"/>
</dbReference>
<reference evidence="6 7" key="1">
    <citation type="submission" date="2019-02" db="EMBL/GenBank/DDBJ databases">
        <title>Genomic Encyclopedia of Type Strains, Phase IV (KMG-IV): sequencing the most valuable type-strain genomes for metagenomic binning, comparative biology and taxonomic classification.</title>
        <authorList>
            <person name="Goeker M."/>
        </authorList>
    </citation>
    <scope>NUCLEOTIDE SEQUENCE [LARGE SCALE GENOMIC DNA]</scope>
    <source>
        <strain evidence="6 7">DSM 101727</strain>
    </source>
</reference>
<evidence type="ECO:0000259" key="5">
    <source>
        <dbReference type="PROSITE" id="PS50977"/>
    </source>
</evidence>
<dbReference type="Pfam" id="PF00440">
    <property type="entry name" value="TetR_N"/>
    <property type="match status" value="1"/>
</dbReference>
<name>A0A4Q7KEI8_9PSEU</name>
<dbReference type="InterPro" id="IPR050109">
    <property type="entry name" value="HTH-type_TetR-like_transc_reg"/>
</dbReference>
<dbReference type="FunFam" id="1.10.10.60:FF:000141">
    <property type="entry name" value="TetR family transcriptional regulator"/>
    <property type="match status" value="1"/>
</dbReference>
<gene>
    <name evidence="6" type="ORF">EV193_11141</name>
</gene>
<dbReference type="InterPro" id="IPR036271">
    <property type="entry name" value="Tet_transcr_reg_TetR-rel_C_sf"/>
</dbReference>
<dbReference type="InterPro" id="IPR023772">
    <property type="entry name" value="DNA-bd_HTH_TetR-type_CS"/>
</dbReference>
<dbReference type="GO" id="GO:0045892">
    <property type="term" value="P:negative regulation of DNA-templated transcription"/>
    <property type="evidence" value="ECO:0007669"/>
    <property type="project" value="UniProtKB-ARBA"/>
</dbReference>
<dbReference type="Gene3D" id="1.10.357.10">
    <property type="entry name" value="Tetracycline Repressor, domain 2"/>
    <property type="match status" value="1"/>
</dbReference>
<dbReference type="RefSeq" id="WP_341273203.1">
    <property type="nucleotide sequence ID" value="NZ_SGWQ01000011.1"/>
</dbReference>
<evidence type="ECO:0000256" key="3">
    <source>
        <dbReference type="ARBA" id="ARBA00023163"/>
    </source>
</evidence>
<keyword evidence="7" id="KW-1185">Reference proteome</keyword>
<dbReference type="EMBL" id="SGWQ01000011">
    <property type="protein sequence ID" value="RZS32664.1"/>
    <property type="molecule type" value="Genomic_DNA"/>
</dbReference>
<dbReference type="PRINTS" id="PR00455">
    <property type="entry name" value="HTHTETR"/>
</dbReference>
<dbReference type="PANTHER" id="PTHR30055">
    <property type="entry name" value="HTH-TYPE TRANSCRIPTIONAL REGULATOR RUTR"/>
    <property type="match status" value="1"/>
</dbReference>
<evidence type="ECO:0000256" key="4">
    <source>
        <dbReference type="PROSITE-ProRule" id="PRU00335"/>
    </source>
</evidence>
<sequence>MTTSEQATPRKRRMPRAERERQMMEVAEEVFAERGYVAASMDEIAERVGVSKPMLYEYFGSKEGLLVACIRQARAELLRVTAEATAAAANDPETAFRAGLVAYFRFAVDHGVAWSLLSSEAAVVGPQTADEVEAVRQQQTNLISVTMSAYAPEVAQGALDAFAEIIVGGCERLALWCGRRGDVTPEQAAEHIMRLMWSGLKDSLPAEK</sequence>
<keyword evidence="2 4" id="KW-0238">DNA-binding</keyword>
<feature type="domain" description="HTH tetR-type" evidence="5">
    <location>
        <begin position="17"/>
        <end position="77"/>
    </location>
</feature>
<protein>
    <submittedName>
        <fullName evidence="6">TetR family transcriptional regulator</fullName>
    </submittedName>
</protein>
<accession>A0A4Q7KEI8</accession>
<dbReference type="AlphaFoldDB" id="A0A4Q7KEI8"/>
<keyword evidence="1" id="KW-0805">Transcription regulation</keyword>
<evidence type="ECO:0000313" key="6">
    <source>
        <dbReference type="EMBL" id="RZS32664.1"/>
    </source>
</evidence>
<comment type="caution">
    <text evidence="6">The sequence shown here is derived from an EMBL/GenBank/DDBJ whole genome shotgun (WGS) entry which is preliminary data.</text>
</comment>
<evidence type="ECO:0000256" key="2">
    <source>
        <dbReference type="ARBA" id="ARBA00023125"/>
    </source>
</evidence>
<dbReference type="InterPro" id="IPR054129">
    <property type="entry name" value="DesT_TetR_C"/>
</dbReference>
<dbReference type="InterPro" id="IPR009057">
    <property type="entry name" value="Homeodomain-like_sf"/>
</dbReference>
<proteinExistence type="predicted"/>
<feature type="DNA-binding region" description="H-T-H motif" evidence="4">
    <location>
        <begin position="40"/>
        <end position="59"/>
    </location>
</feature>
<keyword evidence="3" id="KW-0804">Transcription</keyword>
<dbReference type="PANTHER" id="PTHR30055:SF158">
    <property type="entry name" value="POSSIBLE TRANSCRIPTIONAL REGULATORY PROTEIN (PROBABLY TETR-FAMILY)"/>
    <property type="match status" value="1"/>
</dbReference>
<organism evidence="6 7">
    <name type="scientific">Herbihabitans rhizosphaerae</name>
    <dbReference type="NCBI Taxonomy" id="1872711"/>
    <lineage>
        <taxon>Bacteria</taxon>
        <taxon>Bacillati</taxon>
        <taxon>Actinomycetota</taxon>
        <taxon>Actinomycetes</taxon>
        <taxon>Pseudonocardiales</taxon>
        <taxon>Pseudonocardiaceae</taxon>
        <taxon>Herbihabitans</taxon>
    </lineage>
</organism>
<dbReference type="PROSITE" id="PS50977">
    <property type="entry name" value="HTH_TETR_2"/>
    <property type="match status" value="1"/>
</dbReference>
<dbReference type="Pfam" id="PF21943">
    <property type="entry name" value="TetR_C_46"/>
    <property type="match status" value="1"/>
</dbReference>
<evidence type="ECO:0000313" key="7">
    <source>
        <dbReference type="Proteomes" id="UP000294257"/>
    </source>
</evidence>
<dbReference type="GO" id="GO:0000976">
    <property type="term" value="F:transcription cis-regulatory region binding"/>
    <property type="evidence" value="ECO:0007669"/>
    <property type="project" value="TreeGrafter"/>
</dbReference>
<dbReference type="SUPFAM" id="SSF46689">
    <property type="entry name" value="Homeodomain-like"/>
    <property type="match status" value="1"/>
</dbReference>
<dbReference type="InterPro" id="IPR001647">
    <property type="entry name" value="HTH_TetR"/>
</dbReference>
<dbReference type="PROSITE" id="PS01081">
    <property type="entry name" value="HTH_TETR_1"/>
    <property type="match status" value="1"/>
</dbReference>
<evidence type="ECO:0000256" key="1">
    <source>
        <dbReference type="ARBA" id="ARBA00023015"/>
    </source>
</evidence>